<evidence type="ECO:0000313" key="2">
    <source>
        <dbReference type="EMBL" id="MFC7236110.1"/>
    </source>
</evidence>
<comment type="caution">
    <text evidence="2">The sequence shown here is derived from an EMBL/GenBank/DDBJ whole genome shotgun (WGS) entry which is preliminary data.</text>
</comment>
<feature type="transmembrane region" description="Helical" evidence="1">
    <location>
        <begin position="90"/>
        <end position="109"/>
    </location>
</feature>
<gene>
    <name evidence="2" type="ORF">ACFQJ4_12360</name>
</gene>
<evidence type="ECO:0000313" key="3">
    <source>
        <dbReference type="Proteomes" id="UP001596398"/>
    </source>
</evidence>
<keyword evidence="1" id="KW-1133">Transmembrane helix</keyword>
<accession>A0ABD5ZRJ2</accession>
<dbReference type="Pfam" id="PF04307">
    <property type="entry name" value="YdjM"/>
    <property type="match status" value="1"/>
</dbReference>
<sequence>MWPWGHVAFAYVCYSLGSRALVREPPAGREALVVAVAALGPDLLDKPLSWGLGVFPTGNALGHSAFVALPAGLAVLALGQRYGRRREAAAAVVGYWTHLVGDVGFGALVSGDLDLGAVLWPLVAREPYATDEGLVGRTLRYLREFAADAADGEFAAGVLLVAYVAPSAVALALWLLDGRPGPGTLRRLVARLRRTAAGTA</sequence>
<feature type="transmembrane region" description="Helical" evidence="1">
    <location>
        <begin position="154"/>
        <end position="176"/>
    </location>
</feature>
<name>A0ABD5ZRJ2_9EURY</name>
<dbReference type="EMBL" id="JBHTAP010000001">
    <property type="protein sequence ID" value="MFC7236110.1"/>
    <property type="molecule type" value="Genomic_DNA"/>
</dbReference>
<keyword evidence="2" id="KW-0378">Hydrolase</keyword>
<dbReference type="AlphaFoldDB" id="A0ABD5ZRJ2"/>
<dbReference type="RefSeq" id="WP_276234261.1">
    <property type="nucleotide sequence ID" value="NZ_CP119802.1"/>
</dbReference>
<dbReference type="Proteomes" id="UP001596398">
    <property type="component" value="Unassembled WGS sequence"/>
</dbReference>
<feature type="transmembrane region" description="Helical" evidence="1">
    <location>
        <begin position="60"/>
        <end position="78"/>
    </location>
</feature>
<protein>
    <submittedName>
        <fullName evidence="2">Metal-dependent hydrolase</fullName>
    </submittedName>
</protein>
<dbReference type="GeneID" id="79267816"/>
<keyword evidence="3" id="KW-1185">Reference proteome</keyword>
<dbReference type="InterPro" id="IPR007404">
    <property type="entry name" value="YdjM-like"/>
</dbReference>
<dbReference type="GO" id="GO:0016787">
    <property type="term" value="F:hydrolase activity"/>
    <property type="evidence" value="ECO:0007669"/>
    <property type="project" value="UniProtKB-KW"/>
</dbReference>
<reference evidence="2 3" key="1">
    <citation type="journal article" date="2019" name="Int. J. Syst. Evol. Microbiol.">
        <title>The Global Catalogue of Microorganisms (GCM) 10K type strain sequencing project: providing services to taxonomists for standard genome sequencing and annotation.</title>
        <authorList>
            <consortium name="The Broad Institute Genomics Platform"/>
            <consortium name="The Broad Institute Genome Sequencing Center for Infectious Disease"/>
            <person name="Wu L."/>
            <person name="Ma J."/>
        </authorList>
    </citation>
    <scope>NUCLEOTIDE SEQUENCE [LARGE SCALE GENOMIC DNA]</scope>
    <source>
        <strain evidence="2 3">DT85</strain>
    </source>
</reference>
<keyword evidence="1" id="KW-0472">Membrane</keyword>
<keyword evidence="1" id="KW-0812">Transmembrane</keyword>
<proteinExistence type="predicted"/>
<organism evidence="2 3">
    <name type="scientific">Halosegnis marinus</name>
    <dbReference type="NCBI Taxonomy" id="3034023"/>
    <lineage>
        <taxon>Archaea</taxon>
        <taxon>Methanobacteriati</taxon>
        <taxon>Methanobacteriota</taxon>
        <taxon>Stenosarchaea group</taxon>
        <taxon>Halobacteria</taxon>
        <taxon>Halobacteriales</taxon>
        <taxon>Natronomonadaceae</taxon>
        <taxon>Halosegnis</taxon>
    </lineage>
</organism>
<evidence type="ECO:0000256" key="1">
    <source>
        <dbReference type="SAM" id="Phobius"/>
    </source>
</evidence>